<dbReference type="InterPro" id="IPR003961">
    <property type="entry name" value="FN3_dom"/>
</dbReference>
<dbReference type="PROSITE" id="PS50853">
    <property type="entry name" value="FN3"/>
    <property type="match status" value="1"/>
</dbReference>
<dbReference type="Proteomes" id="UP000177797">
    <property type="component" value="Unassembled WGS sequence"/>
</dbReference>
<evidence type="ECO:0000256" key="1">
    <source>
        <dbReference type="SAM" id="Coils"/>
    </source>
</evidence>
<dbReference type="InterPro" id="IPR043725">
    <property type="entry name" value="DUF5667"/>
</dbReference>
<evidence type="ECO:0000256" key="2">
    <source>
        <dbReference type="SAM" id="SignalP"/>
    </source>
</evidence>
<sequence length="1445" mass="155048">MNWYSRPVFFLLALSLFAPSAASAAPSVRFSEAHPQYMAALARAFAQEVAADAENNQADLDEDFSPEDFGLTEVGFLPNNPLYIFKAARRGFSDVFTTNPQEKLENSLRFAAEKLLEAKTLSEQGARETAVASALDRFRIEIERARTRAEAASAELGDESEDGAEIARSMMNAVIKYQKLIGKIEKETGGSATAITTEAKTRAGEAFGAAFAFVPPEEAASALSEVLDSQQGSDFRDFKNIEVLKTVEQQVPEAARPVIRAAAEGALAKLEEHLATGESGSRAAFGDFVRNVGGNEARHLAIIQELEVRPLSDEARASLTAAKEEVLSRADVRLVGLSEDEKRAYLSHLNNGNIEDVRVVKELERNVSVEALANVQDIASSAKENFARKVENAATNEGEREKLIESVERFHDATSLSVLDEIAALIPPEQQSVFISLKQKAAAEIQKDISRASGAAQTRAVYQALSGDHPEDFEALRGATGISSAILDEIRSATAELVKARAEVISDVARFRKYEEAFRASDNSGETGVFSDDLSAFFTEQKDVYGSREKAEQKIADVSKLVSELSGLAGSLPLNLGYGEDGFDESIRNAARLLSSAERRLAGARAALARNAFGLAYSEAQEAEFGARDGIAIARNYKSGKRSPEMKPPVLSDGGEWRLNSRYEFQKFCISVGGILADTLSCEYQDGRVFIVAKEGFPVSVPLAFRPTEKRVLPQPEPVVDPQKPLPLQTLDPTKSGRCGGIEKYSCPTGLLCVMPEYTYTSFVETGAIYGSCEKKESVEKRKDISCQAYFEGYVYDSKSSSCVRQSQSGCSNPFIYKTKDACELGIRAEEPPEKEKQSWTEHIWKFADGVETSMILNRTDSEYTNYIKNVAATCRVMPKQQFVWRRGAGNDSADNWKNFGIPDCSGNAFAPANCGNNICEAGETLKNCSRDCSSGTTAGDAYSCPGFAHERIDARGKRYCQLNTKYSCNSTYPQFLYESSYAPSLCPNELIENTGTTATTTGVQFGNCGANVSRYSCETSMECDWYVPPQGSPYCAPAVRGSWVSHTWRFTDGTETSSILSRLDREYSEFIASVDAQCKLIPRTKFAWKSGAGNDAADNWKNFGIPDCSGTASTGNTTGGGTSGTTCDSATTALLGTGCHSMGNAFFNSEMTKYVWPGGSTILECSTGYVSGCSGSGGGTTNSAACSDGRDNDGDGKIDYPSDTGCYNASDNDETIPTTTGGGTTSMQKCFYPNASKNGAPVGYTVWCESDYVNCHEGSPSGASISLTGVSLGAPSQCESGWTGGPSGSCNYNNYCDTWESKATCPVECANGPGTYTTGTCNNNNFCDTWESAASCPSECGSTGGGTTGGVPATPTGVTATAPSSGSSVEIRWTDSSTNETYFKIWRQAGGSWAFLTQVTSSNGPTTNTTTTHTDTNVPSGSVNYQIQACNTSGCSLDSIVATT</sequence>
<feature type="domain" description="Fibronectin type-III" evidence="3">
    <location>
        <begin position="1355"/>
        <end position="1445"/>
    </location>
</feature>
<dbReference type="Pfam" id="PF18915">
    <property type="entry name" value="DUF5667"/>
    <property type="match status" value="1"/>
</dbReference>
<reference evidence="4 5" key="1">
    <citation type="journal article" date="2016" name="Nat. Commun.">
        <title>Thousands of microbial genomes shed light on interconnected biogeochemical processes in an aquifer system.</title>
        <authorList>
            <person name="Anantharaman K."/>
            <person name="Brown C.T."/>
            <person name="Hug L.A."/>
            <person name="Sharon I."/>
            <person name="Castelle C.J."/>
            <person name="Probst A.J."/>
            <person name="Thomas B.C."/>
            <person name="Singh A."/>
            <person name="Wilkins M.J."/>
            <person name="Karaoz U."/>
            <person name="Brodie E.L."/>
            <person name="Williams K.H."/>
            <person name="Hubbard S.S."/>
            <person name="Banfield J.F."/>
        </authorList>
    </citation>
    <scope>NUCLEOTIDE SEQUENCE [LARGE SCALE GENOMIC DNA]</scope>
</reference>
<dbReference type="Gene3D" id="2.60.40.10">
    <property type="entry name" value="Immunoglobulins"/>
    <property type="match status" value="1"/>
</dbReference>
<evidence type="ECO:0000313" key="4">
    <source>
        <dbReference type="EMBL" id="OHA34686.1"/>
    </source>
</evidence>
<organism evidence="4 5">
    <name type="scientific">Candidatus Taylorbacteria bacterium RIFCSPLOWO2_01_FULL_48_100</name>
    <dbReference type="NCBI Taxonomy" id="1802322"/>
    <lineage>
        <taxon>Bacteria</taxon>
        <taxon>Candidatus Tayloriibacteriota</taxon>
    </lineage>
</organism>
<feature type="signal peptide" evidence="2">
    <location>
        <begin position="1"/>
        <end position="24"/>
    </location>
</feature>
<keyword evidence="2" id="KW-0732">Signal</keyword>
<name>A0A1G2NF51_9BACT</name>
<evidence type="ECO:0000259" key="3">
    <source>
        <dbReference type="PROSITE" id="PS50853"/>
    </source>
</evidence>
<gene>
    <name evidence="4" type="ORF">A2938_00355</name>
</gene>
<dbReference type="EMBL" id="MHSA01000010">
    <property type="protein sequence ID" value="OHA34686.1"/>
    <property type="molecule type" value="Genomic_DNA"/>
</dbReference>
<dbReference type="SUPFAM" id="SSF49265">
    <property type="entry name" value="Fibronectin type III"/>
    <property type="match status" value="1"/>
</dbReference>
<protein>
    <recommendedName>
        <fullName evidence="3">Fibronectin type-III domain-containing protein</fullName>
    </recommendedName>
</protein>
<dbReference type="InterPro" id="IPR036116">
    <property type="entry name" value="FN3_sf"/>
</dbReference>
<dbReference type="InterPro" id="IPR013783">
    <property type="entry name" value="Ig-like_fold"/>
</dbReference>
<accession>A0A1G2NF51</accession>
<feature type="coiled-coil region" evidence="1">
    <location>
        <begin position="135"/>
        <end position="162"/>
    </location>
</feature>
<evidence type="ECO:0000313" key="5">
    <source>
        <dbReference type="Proteomes" id="UP000177797"/>
    </source>
</evidence>
<feature type="chain" id="PRO_5009583776" description="Fibronectin type-III domain-containing protein" evidence="2">
    <location>
        <begin position="25"/>
        <end position="1445"/>
    </location>
</feature>
<comment type="caution">
    <text evidence="4">The sequence shown here is derived from an EMBL/GenBank/DDBJ whole genome shotgun (WGS) entry which is preliminary data.</text>
</comment>
<proteinExistence type="predicted"/>
<keyword evidence="1" id="KW-0175">Coiled coil</keyword>
<feature type="non-terminal residue" evidence="4">
    <location>
        <position position="1445"/>
    </location>
</feature>